<evidence type="ECO:0000256" key="1">
    <source>
        <dbReference type="ARBA" id="ARBA00007921"/>
    </source>
</evidence>
<dbReference type="NCBIfam" id="TIGR00231">
    <property type="entry name" value="small_GTP"/>
    <property type="match status" value="1"/>
</dbReference>
<feature type="region of interest" description="Disordered" evidence="7">
    <location>
        <begin position="59"/>
        <end position="87"/>
    </location>
</feature>
<evidence type="ECO:0000259" key="8">
    <source>
        <dbReference type="PROSITE" id="PS51713"/>
    </source>
</evidence>
<dbReference type="GO" id="GO:0019843">
    <property type="term" value="F:rRNA binding"/>
    <property type="evidence" value="ECO:0007669"/>
    <property type="project" value="TreeGrafter"/>
</dbReference>
<evidence type="ECO:0000256" key="6">
    <source>
        <dbReference type="PROSITE-ProRule" id="PRU01050"/>
    </source>
</evidence>
<accession>A0A2B4SQK3</accession>
<comment type="caution">
    <text evidence="9">The sequence shown here is derived from an EMBL/GenBank/DDBJ whole genome shotgun (WGS) entry which is preliminary data.</text>
</comment>
<evidence type="ECO:0000256" key="2">
    <source>
        <dbReference type="ARBA" id="ARBA00019149"/>
    </source>
</evidence>
<organism evidence="9 10">
    <name type="scientific">Stylophora pistillata</name>
    <name type="common">Smooth cauliflower coral</name>
    <dbReference type="NCBI Taxonomy" id="50429"/>
    <lineage>
        <taxon>Eukaryota</taxon>
        <taxon>Metazoa</taxon>
        <taxon>Cnidaria</taxon>
        <taxon>Anthozoa</taxon>
        <taxon>Hexacorallia</taxon>
        <taxon>Scleractinia</taxon>
        <taxon>Astrocoeniina</taxon>
        <taxon>Pocilloporidae</taxon>
        <taxon>Stylophora</taxon>
    </lineage>
</organism>
<dbReference type="GO" id="GO:0005759">
    <property type="term" value="C:mitochondrial matrix"/>
    <property type="evidence" value="ECO:0007669"/>
    <property type="project" value="TreeGrafter"/>
</dbReference>
<evidence type="ECO:0000256" key="5">
    <source>
        <dbReference type="ARBA" id="ARBA00030975"/>
    </source>
</evidence>
<dbReference type="OrthoDB" id="8954335at2759"/>
<gene>
    <name evidence="9" type="primary">eral1</name>
    <name evidence="9" type="ORF">AWC38_SpisGene4569</name>
</gene>
<keyword evidence="10" id="KW-1185">Reference proteome</keyword>
<dbReference type="Gene3D" id="3.30.300.20">
    <property type="match status" value="1"/>
</dbReference>
<dbReference type="GO" id="GO:0043024">
    <property type="term" value="F:ribosomal small subunit binding"/>
    <property type="evidence" value="ECO:0007669"/>
    <property type="project" value="TreeGrafter"/>
</dbReference>
<dbReference type="InterPro" id="IPR005662">
    <property type="entry name" value="GTPase_Era-like"/>
</dbReference>
<dbReference type="NCBIfam" id="TIGR00436">
    <property type="entry name" value="era"/>
    <property type="match status" value="1"/>
</dbReference>
<dbReference type="Gene3D" id="3.40.50.300">
    <property type="entry name" value="P-loop containing nucleotide triphosphate hydrolases"/>
    <property type="match status" value="1"/>
</dbReference>
<feature type="region of interest" description="G5" evidence="6">
    <location>
        <begin position="259"/>
        <end position="261"/>
    </location>
</feature>
<feature type="domain" description="Era-type G" evidence="8">
    <location>
        <begin position="91"/>
        <end position="281"/>
    </location>
</feature>
<dbReference type="InterPro" id="IPR027417">
    <property type="entry name" value="P-loop_NTPase"/>
</dbReference>
<feature type="compositionally biased region" description="Basic and acidic residues" evidence="7">
    <location>
        <begin position="63"/>
        <end position="72"/>
    </location>
</feature>
<comment type="similarity">
    <text evidence="1 6">Belongs to the TRAFAC class TrmE-Era-EngA-EngB-Septin-like GTPase superfamily. Era GTPase family.</text>
</comment>
<dbReference type="EMBL" id="LSMT01000047">
    <property type="protein sequence ID" value="PFX30675.1"/>
    <property type="molecule type" value="Genomic_DNA"/>
</dbReference>
<dbReference type="InterPro" id="IPR015946">
    <property type="entry name" value="KH_dom-like_a/b"/>
</dbReference>
<feature type="region of interest" description="G2" evidence="6">
    <location>
        <begin position="125"/>
        <end position="129"/>
    </location>
</feature>
<dbReference type="Proteomes" id="UP000225706">
    <property type="component" value="Unassembled WGS sequence"/>
</dbReference>
<evidence type="ECO:0000313" key="9">
    <source>
        <dbReference type="EMBL" id="PFX30675.1"/>
    </source>
</evidence>
<evidence type="ECO:0000256" key="3">
    <source>
        <dbReference type="ARBA" id="ARBA00022741"/>
    </source>
</evidence>
<dbReference type="GO" id="GO:0005525">
    <property type="term" value="F:GTP binding"/>
    <property type="evidence" value="ECO:0007669"/>
    <property type="project" value="UniProtKB-UniRule"/>
</dbReference>
<protein>
    <recommendedName>
        <fullName evidence="2">GTPase Era, mitochondrial</fullName>
    </recommendedName>
    <alternativeName>
        <fullName evidence="5">ERA-like protein 1</fullName>
    </alternativeName>
</protein>
<evidence type="ECO:0000313" key="10">
    <source>
        <dbReference type="Proteomes" id="UP000225706"/>
    </source>
</evidence>
<dbReference type="PROSITE" id="PS51713">
    <property type="entry name" value="G_ERA"/>
    <property type="match status" value="1"/>
</dbReference>
<evidence type="ECO:0000256" key="4">
    <source>
        <dbReference type="ARBA" id="ARBA00023134"/>
    </source>
</evidence>
<dbReference type="GO" id="GO:0000028">
    <property type="term" value="P:ribosomal small subunit assembly"/>
    <property type="evidence" value="ECO:0007669"/>
    <property type="project" value="TreeGrafter"/>
</dbReference>
<reference evidence="10" key="1">
    <citation type="journal article" date="2017" name="bioRxiv">
        <title>Comparative analysis of the genomes of Stylophora pistillata and Acropora digitifera provides evidence for extensive differences between species of corals.</title>
        <authorList>
            <person name="Voolstra C.R."/>
            <person name="Li Y."/>
            <person name="Liew Y.J."/>
            <person name="Baumgarten S."/>
            <person name="Zoccola D."/>
            <person name="Flot J.-F."/>
            <person name="Tambutte S."/>
            <person name="Allemand D."/>
            <person name="Aranda M."/>
        </authorList>
    </citation>
    <scope>NUCLEOTIDE SEQUENCE [LARGE SCALE GENOMIC DNA]</scope>
</reference>
<dbReference type="SUPFAM" id="SSF52540">
    <property type="entry name" value="P-loop containing nucleoside triphosphate hydrolases"/>
    <property type="match status" value="1"/>
</dbReference>
<keyword evidence="3 6" id="KW-0547">Nucleotide-binding</keyword>
<evidence type="ECO:0000256" key="7">
    <source>
        <dbReference type="SAM" id="MobiDB-lite"/>
    </source>
</evidence>
<sequence>MAAHTWLRCGRNMGISIICRGGVFACLNSQKYSNRVFQTQNYVERFLIQGHRSFASDANLDVETDRTEDRSVSNKSNLKSNSENEDSPQTRLLKVAIIGEANSGKSTLTNCLIGDKICAVTAVPHTTRRQTTGVFTLGDTQIVLLDTPGIVNIPTARRLKMNREHMRAPSNALHDADLIAVLIDAADRKRSMVIPETVLTNLENHTDLPSVLILNKIDIVKTKTKLLDIATVLMQDREKDEWGYKPEGGWSKFEHAFMISARTGDGVDDLKNYFTVKAKPADWLFPADTSTDQNFEQIMHEIFREKILQLYEHEIPWQIRQVSVLCEAREGHWRIHHKLYCRTKSQRRCVMETLEQLRQFVLADLEDTLGQPVELTVDVSYSAKVGFQTPLHSY</sequence>
<feature type="region of interest" description="G4" evidence="6">
    <location>
        <begin position="215"/>
        <end position="218"/>
    </location>
</feature>
<dbReference type="PANTHER" id="PTHR42698">
    <property type="entry name" value="GTPASE ERA"/>
    <property type="match status" value="1"/>
</dbReference>
<proteinExistence type="inferred from homology"/>
<dbReference type="InterPro" id="IPR030388">
    <property type="entry name" value="G_ERA_dom"/>
</dbReference>
<dbReference type="PANTHER" id="PTHR42698:SF1">
    <property type="entry name" value="GTPASE ERA, MITOCHONDRIAL"/>
    <property type="match status" value="1"/>
</dbReference>
<feature type="region of interest" description="G3" evidence="6">
    <location>
        <begin position="146"/>
        <end position="149"/>
    </location>
</feature>
<dbReference type="FunFam" id="3.40.50.300:FF:002220">
    <property type="entry name" value="GTPase Era, mitochondrial"/>
    <property type="match status" value="1"/>
</dbReference>
<dbReference type="SUPFAM" id="SSF54814">
    <property type="entry name" value="Prokaryotic type KH domain (KH-domain type II)"/>
    <property type="match status" value="1"/>
</dbReference>
<dbReference type="Pfam" id="PF01926">
    <property type="entry name" value="MMR_HSR1"/>
    <property type="match status" value="1"/>
</dbReference>
<feature type="region of interest" description="G1" evidence="6">
    <location>
        <begin position="99"/>
        <end position="106"/>
    </location>
</feature>
<dbReference type="STRING" id="50429.A0A2B4SQK3"/>
<dbReference type="AlphaFoldDB" id="A0A2B4SQK3"/>
<name>A0A2B4SQK3_STYPI</name>
<dbReference type="InterPro" id="IPR009019">
    <property type="entry name" value="KH_sf_prok-type"/>
</dbReference>
<dbReference type="InterPro" id="IPR006073">
    <property type="entry name" value="GTP-bd"/>
</dbReference>
<dbReference type="InterPro" id="IPR005225">
    <property type="entry name" value="Small_GTP-bd"/>
</dbReference>
<keyword evidence="4 6" id="KW-0342">GTP-binding</keyword>
<dbReference type="CDD" id="cd04163">
    <property type="entry name" value="Era"/>
    <property type="match status" value="1"/>
</dbReference>